<accession>T4VGC3</accession>
<name>T4VGC3_PARBF</name>
<reference evidence="1 2" key="1">
    <citation type="submission" date="2013-06" db="EMBL/GenBank/DDBJ databases">
        <authorList>
            <person name="Walk S."/>
            <person name="Aronoff D."/>
            <person name="Young V.Y."/>
            <person name="Marsh J."/>
            <person name="Harrison L."/>
            <person name="Daugherty S.C."/>
            <person name="Shefchek K.A."/>
            <person name="Hine E.E."/>
            <person name="Tallon L.J."/>
            <person name="Sadzewicz L.K."/>
            <person name="Rasko D.A."/>
        </authorList>
    </citation>
    <scope>NUCLEOTIDE SEQUENCE [LARGE SCALE GENOMIC DNA]</scope>
    <source>
        <strain evidence="1 2">ATCC 638</strain>
    </source>
</reference>
<gene>
    <name evidence="1" type="ORF">C672_3603</name>
</gene>
<dbReference type="PATRIC" id="fig|1233171.3.peg.3470"/>
<sequence length="55" mass="6500">MNELDILKLEFVFTINKYNELNLLPLSIRGEISSYYELKINHLNKKIECLVDNSL</sequence>
<protein>
    <submittedName>
        <fullName evidence="1">Uncharacterized protein</fullName>
    </submittedName>
</protein>
<dbReference type="AlphaFoldDB" id="T4VGC3"/>
<dbReference type="Proteomes" id="UP000015688">
    <property type="component" value="Unassembled WGS sequence"/>
</dbReference>
<dbReference type="EMBL" id="AVNC01000023">
    <property type="protein sequence ID" value="EQK39816.1"/>
    <property type="molecule type" value="Genomic_DNA"/>
</dbReference>
<evidence type="ECO:0000313" key="2">
    <source>
        <dbReference type="Proteomes" id="UP000015688"/>
    </source>
</evidence>
<proteinExistence type="predicted"/>
<comment type="caution">
    <text evidence="1">The sequence shown here is derived from an EMBL/GenBank/DDBJ whole genome shotgun (WGS) entry which is preliminary data.</text>
</comment>
<dbReference type="RefSeq" id="WP_021434571.1">
    <property type="nucleotide sequence ID" value="NZ_AVNC01000023.1"/>
</dbReference>
<evidence type="ECO:0000313" key="1">
    <source>
        <dbReference type="EMBL" id="EQK39816.1"/>
    </source>
</evidence>
<organism evidence="1 2">
    <name type="scientific">Paraclostridium bifermentans ATCC 638 = DSM 14991</name>
    <dbReference type="NCBI Taxonomy" id="1233171"/>
    <lineage>
        <taxon>Bacteria</taxon>
        <taxon>Bacillati</taxon>
        <taxon>Bacillota</taxon>
        <taxon>Clostridia</taxon>
        <taxon>Peptostreptococcales</taxon>
        <taxon>Peptostreptococcaceae</taxon>
        <taxon>Paraclostridium</taxon>
    </lineage>
</organism>